<keyword evidence="2" id="KW-1185">Reference proteome</keyword>
<dbReference type="Proteomes" id="UP000188729">
    <property type="component" value="Unassembled WGS sequence"/>
</dbReference>
<sequence length="384" mass="41226">MRARSLQALGDLDAAEDAFESALARRSDFAVAHRDLAQLRWMRTGDPAEAMRALNGAPNTAELALVRAMVLGSLGQESLAQTVIETALKRAPTLVALRLAAAAHAGRAGDPVAQLAHATAALSGAPASIDAARAAVEALLHAGQIGEAAQLAERIVAAAPDDQAALALQLTAWRLAGDQRHARFVEDQALVSTGMLPLPEGWEDRTIFLAELTAALLELHSWRSHPLGQSVRHGSQTQVNLTTVETPVIRRLFATLPSLIDAHIAALGAGDDPVRRRIRAGWRFAGAWSIRLAAGGFHTDHVHPAGWLSSAFYVSLPRVVEREPEGWLAFGRPGITTTPKLEPFRWVRPEPGMLALFPSFLWHGTEPFTGDEPRLTVAFDILPA</sequence>
<evidence type="ECO:0000313" key="2">
    <source>
        <dbReference type="Proteomes" id="UP000188729"/>
    </source>
</evidence>
<proteinExistence type="predicted"/>
<evidence type="ECO:0008006" key="3">
    <source>
        <dbReference type="Google" id="ProtNLM"/>
    </source>
</evidence>
<organism evidence="1 2">
    <name type="scientific">Sphingomonas jeddahensis</name>
    <dbReference type="NCBI Taxonomy" id="1915074"/>
    <lineage>
        <taxon>Bacteria</taxon>
        <taxon>Pseudomonadati</taxon>
        <taxon>Pseudomonadota</taxon>
        <taxon>Alphaproteobacteria</taxon>
        <taxon>Sphingomonadales</taxon>
        <taxon>Sphingomonadaceae</taxon>
        <taxon>Sphingomonas</taxon>
    </lineage>
</organism>
<dbReference type="EMBL" id="MPSB01000003">
    <property type="protein sequence ID" value="ONF96974.1"/>
    <property type="molecule type" value="Genomic_DNA"/>
</dbReference>
<dbReference type="AlphaFoldDB" id="A0A1V2EXT5"/>
<name>A0A1V2EXT5_9SPHN</name>
<dbReference type="InterPro" id="IPR012668">
    <property type="entry name" value="CHP02466"/>
</dbReference>
<dbReference type="Gene3D" id="2.60.120.620">
    <property type="entry name" value="q2cbj1_9rhob like domain"/>
    <property type="match status" value="1"/>
</dbReference>
<protein>
    <recommendedName>
        <fullName evidence="3">Tetratricopeptide repeat protein</fullName>
    </recommendedName>
</protein>
<evidence type="ECO:0000313" key="1">
    <source>
        <dbReference type="EMBL" id="ONF96974.1"/>
    </source>
</evidence>
<dbReference type="InterPro" id="IPR011990">
    <property type="entry name" value="TPR-like_helical_dom_sf"/>
</dbReference>
<dbReference type="Gene3D" id="1.25.40.10">
    <property type="entry name" value="Tetratricopeptide repeat domain"/>
    <property type="match status" value="1"/>
</dbReference>
<dbReference type="SUPFAM" id="SSF48452">
    <property type="entry name" value="TPR-like"/>
    <property type="match status" value="1"/>
</dbReference>
<accession>A0A1V2EXT5</accession>
<reference evidence="1 2" key="1">
    <citation type="submission" date="2016-11" db="EMBL/GenBank/DDBJ databases">
        <title>Genome sequence of Sphingomonas jeddahensis G39.</title>
        <authorList>
            <person name="Poehlein A."/>
            <person name="Wuebbeler J.H."/>
            <person name="Steinbuechel A."/>
            <person name="Daniel R."/>
        </authorList>
    </citation>
    <scope>NUCLEOTIDE SEQUENCE [LARGE SCALE GENOMIC DNA]</scope>
    <source>
        <strain evidence="1 2">G39</strain>
    </source>
</reference>
<comment type="caution">
    <text evidence="1">The sequence shown here is derived from an EMBL/GenBank/DDBJ whole genome shotgun (WGS) entry which is preliminary data.</text>
</comment>
<dbReference type="STRING" id="1915074.SPHI_11720"/>
<dbReference type="Pfam" id="PF13759">
    <property type="entry name" value="2OG-FeII_Oxy_5"/>
    <property type="match status" value="1"/>
</dbReference>
<gene>
    <name evidence="1" type="ORF">SPHI_11720</name>
</gene>